<dbReference type="Pfam" id="PF00583">
    <property type="entry name" value="Acetyltransf_1"/>
    <property type="match status" value="1"/>
</dbReference>
<evidence type="ECO:0000256" key="1">
    <source>
        <dbReference type="ARBA" id="ARBA00022679"/>
    </source>
</evidence>
<dbReference type="InterPro" id="IPR000182">
    <property type="entry name" value="GNAT_dom"/>
</dbReference>
<dbReference type="PROSITE" id="PS51186">
    <property type="entry name" value="GNAT"/>
    <property type="match status" value="1"/>
</dbReference>
<dbReference type="InterPro" id="IPR016181">
    <property type="entry name" value="Acyl_CoA_acyltransferase"/>
</dbReference>
<dbReference type="Gene3D" id="3.40.630.30">
    <property type="match status" value="1"/>
</dbReference>
<dbReference type="AlphaFoldDB" id="A0A401TNY0"/>
<proteinExistence type="predicted"/>
<name>A0A401TNY0_CHIPU</name>
<dbReference type="OrthoDB" id="41532at2759"/>
<reference evidence="4 5" key="1">
    <citation type="journal article" date="2018" name="Nat. Ecol. Evol.">
        <title>Shark genomes provide insights into elasmobranch evolution and the origin of vertebrates.</title>
        <authorList>
            <person name="Hara Y"/>
            <person name="Yamaguchi K"/>
            <person name="Onimaru K"/>
            <person name="Kadota M"/>
            <person name="Koyanagi M"/>
            <person name="Keeley SD"/>
            <person name="Tatsumi K"/>
            <person name="Tanaka K"/>
            <person name="Motone F"/>
            <person name="Kageyama Y"/>
            <person name="Nozu R"/>
            <person name="Adachi N"/>
            <person name="Nishimura O"/>
            <person name="Nakagawa R"/>
            <person name="Tanegashima C"/>
            <person name="Kiyatake I"/>
            <person name="Matsumoto R"/>
            <person name="Murakumo K"/>
            <person name="Nishida K"/>
            <person name="Terakita A"/>
            <person name="Kuratani S"/>
            <person name="Sato K"/>
            <person name="Hyodo S Kuraku.S."/>
        </authorList>
    </citation>
    <scope>NUCLEOTIDE SEQUENCE [LARGE SCALE GENOMIC DNA]</scope>
</reference>
<comment type="caution">
    <text evidence="4">The sequence shown here is derived from an EMBL/GenBank/DDBJ whole genome shotgun (WGS) entry which is preliminary data.</text>
</comment>
<feature type="domain" description="N-acetyltransferase" evidence="3">
    <location>
        <begin position="68"/>
        <end position="211"/>
    </location>
</feature>
<gene>
    <name evidence="4" type="ORF">chiPu_0028585</name>
</gene>
<keyword evidence="5" id="KW-1185">Reference proteome</keyword>
<organism evidence="4 5">
    <name type="scientific">Chiloscyllium punctatum</name>
    <name type="common">Brownbanded bambooshark</name>
    <name type="synonym">Hemiscyllium punctatum</name>
    <dbReference type="NCBI Taxonomy" id="137246"/>
    <lineage>
        <taxon>Eukaryota</taxon>
        <taxon>Metazoa</taxon>
        <taxon>Chordata</taxon>
        <taxon>Craniata</taxon>
        <taxon>Vertebrata</taxon>
        <taxon>Chondrichthyes</taxon>
        <taxon>Elasmobranchii</taxon>
        <taxon>Galeomorphii</taxon>
        <taxon>Galeoidea</taxon>
        <taxon>Orectolobiformes</taxon>
        <taxon>Hemiscylliidae</taxon>
        <taxon>Chiloscyllium</taxon>
    </lineage>
</organism>
<dbReference type="CDD" id="cd04301">
    <property type="entry name" value="NAT_SF"/>
    <property type="match status" value="1"/>
</dbReference>
<protein>
    <recommendedName>
        <fullName evidence="3">N-acetyltransferase domain-containing protein</fullName>
    </recommendedName>
</protein>
<dbReference type="OMA" id="HRMKGIA"/>
<keyword evidence="2" id="KW-0812">Transmembrane</keyword>
<keyword evidence="1" id="KW-0808">Transferase</keyword>
<dbReference type="GO" id="GO:0008080">
    <property type="term" value="F:N-acetyltransferase activity"/>
    <property type="evidence" value="ECO:0007669"/>
    <property type="project" value="InterPro"/>
</dbReference>
<feature type="transmembrane region" description="Helical" evidence="2">
    <location>
        <begin position="60"/>
        <end position="78"/>
    </location>
</feature>
<dbReference type="PANTHER" id="PTHR13947:SF37">
    <property type="entry name" value="LD18367P"/>
    <property type="match status" value="1"/>
</dbReference>
<dbReference type="EMBL" id="BEZZ01135054">
    <property type="protein sequence ID" value="GCC44322.1"/>
    <property type="molecule type" value="Genomic_DNA"/>
</dbReference>
<dbReference type="InterPro" id="IPR050769">
    <property type="entry name" value="NAT_camello-type"/>
</dbReference>
<evidence type="ECO:0000313" key="5">
    <source>
        <dbReference type="Proteomes" id="UP000287033"/>
    </source>
</evidence>
<evidence type="ECO:0000256" key="2">
    <source>
        <dbReference type="SAM" id="Phobius"/>
    </source>
</evidence>
<dbReference type="STRING" id="137246.A0A401TNY0"/>
<keyword evidence="2" id="KW-0472">Membrane</keyword>
<dbReference type="Proteomes" id="UP000287033">
    <property type="component" value="Unassembled WGS sequence"/>
</dbReference>
<evidence type="ECO:0000313" key="4">
    <source>
        <dbReference type="EMBL" id="GCC44322.1"/>
    </source>
</evidence>
<dbReference type="PANTHER" id="PTHR13947">
    <property type="entry name" value="GNAT FAMILY N-ACETYLTRANSFERASE"/>
    <property type="match status" value="1"/>
</dbReference>
<keyword evidence="2" id="KW-1133">Transmembrane helix</keyword>
<evidence type="ECO:0000259" key="3">
    <source>
        <dbReference type="PROSITE" id="PS51186"/>
    </source>
</evidence>
<dbReference type="SUPFAM" id="SSF55729">
    <property type="entry name" value="Acyl-CoA N-acyltransferases (Nat)"/>
    <property type="match status" value="1"/>
</dbReference>
<accession>A0A401TNY0</accession>
<sequence length="228" mass="26032">MVNYQIRVYQDSDYQSVRGLYVSGVRQHFPRVCRYVLKQPVIQASVIVSLSLLLVLCDSLLLFLFLLAVFLVLGRLLLKRLWDLLIDQNLRADLQDIWASYSERPGACFWVAQRDGVVIGSVGAVPSDHSPTDLELKRLNVHREYRGQGIAKALCHTVHEFAHLSGFTGIVLGTSVIQTEAQQLYRKLGYRLVGTSPVPHTFAKLINYTIYKYRYQLRPSPDRPQTQE</sequence>